<sequence>MNQVYVVNEEHRATEKNPLFANKNEEVLVYHESKQFPNWYLCKVRSSGKEGYIPKKILSKTGNGDRATVLEDFSARELDVEKGDKVESNREIDGFAWCVSEDGVAGWLPMKKLNK</sequence>
<proteinExistence type="predicted"/>
<protein>
    <submittedName>
        <fullName evidence="3">SH3 domain-containing protein</fullName>
    </submittedName>
</protein>
<dbReference type="EMBL" id="AZHO01000032">
    <property type="protein sequence ID" value="KMT58233.1"/>
    <property type="molecule type" value="Genomic_DNA"/>
</dbReference>
<dbReference type="SUPFAM" id="SSF50044">
    <property type="entry name" value="SH3-domain"/>
    <property type="match status" value="2"/>
</dbReference>
<comment type="caution">
    <text evidence="3">The sequence shown here is derived from an EMBL/GenBank/DDBJ whole genome shotgun (WGS) entry which is preliminary data.</text>
</comment>
<dbReference type="InterPro" id="IPR036028">
    <property type="entry name" value="SH3-like_dom_sf"/>
</dbReference>
<keyword evidence="1" id="KW-0728">SH3 domain</keyword>
<evidence type="ECO:0000259" key="2">
    <source>
        <dbReference type="Pfam" id="PF07653"/>
    </source>
</evidence>
<dbReference type="Pfam" id="PF07653">
    <property type="entry name" value="SH3_2"/>
    <property type="match status" value="1"/>
</dbReference>
<dbReference type="InterPro" id="IPR001452">
    <property type="entry name" value="SH3_domain"/>
</dbReference>
<feature type="domain" description="SH3" evidence="2">
    <location>
        <begin position="5"/>
        <end position="59"/>
    </location>
</feature>
<dbReference type="Proteomes" id="UP000052258">
    <property type="component" value="Unassembled WGS sequence"/>
</dbReference>
<dbReference type="PIRSF" id="PIRSF034961">
    <property type="entry name" value="UCP034961_SH3_2"/>
    <property type="match status" value="1"/>
</dbReference>
<dbReference type="AlphaFoldDB" id="A0A0J8GBL9"/>
<evidence type="ECO:0000256" key="1">
    <source>
        <dbReference type="ARBA" id="ARBA00022443"/>
    </source>
</evidence>
<organism evidence="3 4">
    <name type="scientific">Listeria fleischmannii 1991</name>
    <dbReference type="NCBI Taxonomy" id="1430899"/>
    <lineage>
        <taxon>Bacteria</taxon>
        <taxon>Bacillati</taxon>
        <taxon>Bacillota</taxon>
        <taxon>Bacilli</taxon>
        <taxon>Bacillales</taxon>
        <taxon>Listeriaceae</taxon>
        <taxon>Listeria</taxon>
    </lineage>
</organism>
<dbReference type="PATRIC" id="fig|1430899.3.peg.2418"/>
<dbReference type="OrthoDB" id="1030757at2"/>
<dbReference type="InterPro" id="IPR014593">
    <property type="entry name" value="UCP034961_SH3_2"/>
</dbReference>
<evidence type="ECO:0000313" key="4">
    <source>
        <dbReference type="Proteomes" id="UP000052258"/>
    </source>
</evidence>
<evidence type="ECO:0000313" key="3">
    <source>
        <dbReference type="EMBL" id="KMT58233.1"/>
    </source>
</evidence>
<dbReference type="RefSeq" id="WP_059140205.1">
    <property type="nucleotide sequence ID" value="NZ_KQ130620.1"/>
</dbReference>
<keyword evidence="4" id="KW-1185">Reference proteome</keyword>
<reference evidence="3 4" key="1">
    <citation type="journal article" date="2015" name="Genome Biol. Evol.">
        <title>Comparative Genomics of Listeria Sensu Lato: Genus-Wide Differences in Evolutionary Dynamics and the Progressive Gain of Complex, Potentially Pathogenicity-Related Traits through Lateral Gene Transfer.</title>
        <authorList>
            <person name="Chiara M."/>
            <person name="Caruso M."/>
            <person name="D'Erchia A.M."/>
            <person name="Manzari C."/>
            <person name="Fraccalvieri R."/>
            <person name="Goffredo E."/>
            <person name="Latorre L."/>
            <person name="Miccolupo A."/>
            <person name="Padalino I."/>
            <person name="Santagada G."/>
            <person name="Chiocco D."/>
            <person name="Pesole G."/>
            <person name="Horner D.S."/>
            <person name="Parisi A."/>
        </authorList>
    </citation>
    <scope>NUCLEOTIDE SEQUENCE [LARGE SCALE GENOMIC DNA]</scope>
    <source>
        <strain evidence="3 4">1991</strain>
    </source>
</reference>
<gene>
    <name evidence="3" type="ORF">X560_2370</name>
</gene>
<name>A0A0J8GBL9_9LIST</name>
<accession>A0A0J8GBL9</accession>